<dbReference type="InterPro" id="IPR019908">
    <property type="entry name" value="Toxin_RalR"/>
</dbReference>
<sequence length="186" mass="20382">MASELKPCPFCGGKAYMKRVRDRHPNDGEWDTCCEDCGATIPEGYTEEAATRDWNTRPAPAATDTGLVTVAWMIYKPGGTPLTTPIKENAKGFNSADELVTRSQAEELLAAEREGKRFWQNEYTQKSKLLLKAEADKAAKDARIAELEDGIQHASVWLALSFPNAAGKLIADLDALLRAKEASHGE</sequence>
<comment type="caution">
    <text evidence="1">The sequence shown here is derived from an EMBL/GenBank/DDBJ whole genome shotgun (WGS) entry which is preliminary data.</text>
</comment>
<dbReference type="NCBIfam" id="TIGR03655">
    <property type="entry name" value="anti_R_Lar"/>
    <property type="match status" value="1"/>
</dbReference>
<protein>
    <submittedName>
        <fullName evidence="1">Lar family restriction alleviation protein</fullName>
    </submittedName>
</protein>
<evidence type="ECO:0000313" key="1">
    <source>
        <dbReference type="EMBL" id="MBV2144194.1"/>
    </source>
</evidence>
<keyword evidence="2" id="KW-1185">Reference proteome</keyword>
<gene>
    <name evidence="1" type="ORF">KUG47_11890</name>
</gene>
<proteinExistence type="predicted"/>
<reference evidence="1 2" key="1">
    <citation type="submission" date="2021-06" db="EMBL/GenBank/DDBJ databases">
        <title>Falsochrobactrum tianjin sp.nov., a new petroleum-degrading bacteria isolated from oily soils.</title>
        <authorList>
            <person name="Chen G."/>
            <person name="Chen H."/>
            <person name="Tian J."/>
            <person name="Qing J."/>
            <person name="Zhong L."/>
            <person name="Ma W."/>
            <person name="Song Y."/>
            <person name="Cui X."/>
            <person name="Yan B."/>
        </authorList>
    </citation>
    <scope>NUCLEOTIDE SEQUENCE [LARGE SCALE GENOMIC DNA]</scope>
    <source>
        <strain evidence="1 2">TDYN1</strain>
    </source>
</reference>
<dbReference type="Pfam" id="PF14354">
    <property type="entry name" value="Lar_restr_allev"/>
    <property type="match status" value="1"/>
</dbReference>
<name>A0A949UTL9_9HYPH</name>
<evidence type="ECO:0000313" key="2">
    <source>
        <dbReference type="Proteomes" id="UP000752297"/>
    </source>
</evidence>
<organism evidence="1 2">
    <name type="scientific">Falsochrobactrum tianjinense</name>
    <dbReference type="NCBI Taxonomy" id="2706015"/>
    <lineage>
        <taxon>Bacteria</taxon>
        <taxon>Pseudomonadati</taxon>
        <taxon>Pseudomonadota</taxon>
        <taxon>Alphaproteobacteria</taxon>
        <taxon>Hyphomicrobiales</taxon>
        <taxon>Brucellaceae</taxon>
        <taxon>Falsochrobactrum</taxon>
    </lineage>
</organism>
<accession>A0A949UTL9</accession>
<dbReference type="AlphaFoldDB" id="A0A949UTL9"/>
<dbReference type="RefSeq" id="WP_217678197.1">
    <property type="nucleotide sequence ID" value="NZ_JAHRVA010000005.1"/>
</dbReference>
<dbReference type="EMBL" id="JAHRVA010000005">
    <property type="protein sequence ID" value="MBV2144194.1"/>
    <property type="molecule type" value="Genomic_DNA"/>
</dbReference>
<dbReference type="Proteomes" id="UP000752297">
    <property type="component" value="Unassembled WGS sequence"/>
</dbReference>